<evidence type="ECO:0000313" key="4">
    <source>
        <dbReference type="Proteomes" id="UP000494365"/>
    </source>
</evidence>
<dbReference type="SUPFAM" id="SSF53098">
    <property type="entry name" value="Ribonuclease H-like"/>
    <property type="match status" value="1"/>
</dbReference>
<proteinExistence type="predicted"/>
<accession>A0A6S7C3T3</accession>
<protein>
    <submittedName>
        <fullName evidence="3">IS3 family transposase ISRso10</fullName>
    </submittedName>
</protein>
<evidence type="ECO:0000259" key="2">
    <source>
        <dbReference type="Pfam" id="PF13683"/>
    </source>
</evidence>
<gene>
    <name evidence="3" type="ORF">LMG28614_07044</name>
</gene>
<dbReference type="Pfam" id="PF13683">
    <property type="entry name" value="rve_3"/>
    <property type="match status" value="1"/>
</dbReference>
<dbReference type="AlphaFoldDB" id="A0A6S7C3T3"/>
<name>A0A6S7C3T3_9BURK</name>
<feature type="compositionally biased region" description="Basic and acidic residues" evidence="1">
    <location>
        <begin position="49"/>
        <end position="63"/>
    </location>
</feature>
<dbReference type="InterPro" id="IPR001584">
    <property type="entry name" value="Integrase_cat-core"/>
</dbReference>
<evidence type="ECO:0000256" key="1">
    <source>
        <dbReference type="SAM" id="MobiDB-lite"/>
    </source>
</evidence>
<organism evidence="3 4">
    <name type="scientific">Paraburkholderia ultramafica</name>
    <dbReference type="NCBI Taxonomy" id="1544867"/>
    <lineage>
        <taxon>Bacteria</taxon>
        <taxon>Pseudomonadati</taxon>
        <taxon>Pseudomonadota</taxon>
        <taxon>Betaproteobacteria</taxon>
        <taxon>Burkholderiales</taxon>
        <taxon>Burkholderiaceae</taxon>
        <taxon>Paraburkholderia</taxon>
    </lineage>
</organism>
<feature type="domain" description="Integrase catalytic" evidence="2">
    <location>
        <begin position="2"/>
        <end position="50"/>
    </location>
</feature>
<keyword evidence="4" id="KW-1185">Reference proteome</keyword>
<feature type="region of interest" description="Disordered" evidence="1">
    <location>
        <begin position="39"/>
        <end position="63"/>
    </location>
</feature>
<sequence>MAESFVKTMKRDYVAFMPKPDAATAAHNLAVAFEHYNEQNPHSALKYRSPREFRRRTDSSTQV</sequence>
<evidence type="ECO:0000313" key="3">
    <source>
        <dbReference type="EMBL" id="CAB3809487.1"/>
    </source>
</evidence>
<dbReference type="EMBL" id="CADIKK010000074">
    <property type="protein sequence ID" value="CAB3809487.1"/>
    <property type="molecule type" value="Genomic_DNA"/>
</dbReference>
<dbReference type="GO" id="GO:0015074">
    <property type="term" value="P:DNA integration"/>
    <property type="evidence" value="ECO:0007669"/>
    <property type="project" value="InterPro"/>
</dbReference>
<dbReference type="InterPro" id="IPR012337">
    <property type="entry name" value="RNaseH-like_sf"/>
</dbReference>
<reference evidence="3 4" key="1">
    <citation type="submission" date="2020-04" db="EMBL/GenBank/DDBJ databases">
        <authorList>
            <person name="De Canck E."/>
        </authorList>
    </citation>
    <scope>NUCLEOTIDE SEQUENCE [LARGE SCALE GENOMIC DNA]</scope>
    <source>
        <strain evidence="3 4">LMG 28614</strain>
    </source>
</reference>
<dbReference type="Proteomes" id="UP000494365">
    <property type="component" value="Unassembled WGS sequence"/>
</dbReference>